<proteinExistence type="inferred from homology"/>
<dbReference type="Gene3D" id="3.90.226.10">
    <property type="entry name" value="2-enoyl-CoA Hydratase, Chain A, domain 1"/>
    <property type="match status" value="1"/>
</dbReference>
<comment type="similarity">
    <text evidence="1">Belongs to the enoyl-CoA hydratase/isomerase family.</text>
</comment>
<evidence type="ECO:0000313" key="2">
    <source>
        <dbReference type="EMBL" id="BAO43981.1"/>
    </source>
</evidence>
<dbReference type="RefSeq" id="WP_052469905.1">
    <property type="nucleotide sequence ID" value="NZ_AP012273.1"/>
</dbReference>
<organism evidence="2 3">
    <name type="scientific">Thiolapillus brandeum</name>
    <dbReference type="NCBI Taxonomy" id="1076588"/>
    <lineage>
        <taxon>Bacteria</taxon>
        <taxon>Pseudomonadati</taxon>
        <taxon>Pseudomonadota</taxon>
        <taxon>Gammaproteobacteria</taxon>
        <taxon>Chromatiales</taxon>
        <taxon>Sedimenticolaceae</taxon>
        <taxon>Thiolapillus</taxon>
    </lineage>
</organism>
<dbReference type="PANTHER" id="PTHR11941:SF54">
    <property type="entry name" value="ENOYL-COA HYDRATASE, MITOCHONDRIAL"/>
    <property type="match status" value="1"/>
</dbReference>
<sequence>MQHIQPGNPFPSYNQLQVSVDLATKTAWCQMAPGPRPCFNPTILREIHDLQQKAHDVVADGLLEIDYFVWQSALPDVWNLGGDLGLFRELIQNKDRKTLSEYARACIDVVHPNYASFDLPNMTTIGLIQGSALGGGFEAAMSNNVMIAEEGVQMGLPEILFNLFPGMGAYSMLSRKIGPTKAENFILSGDTHTAEALHEMGIVDVLAKKGEGVDAVHSYIKKHSKAFNGAMAVRATAQRVNPPIEYQEMIDVVEIWVEAAMRLTAKDLRVMEILVKRQQKLMEKMRQAA</sequence>
<dbReference type="GO" id="GO:0006635">
    <property type="term" value="P:fatty acid beta-oxidation"/>
    <property type="evidence" value="ECO:0007669"/>
    <property type="project" value="TreeGrafter"/>
</dbReference>
<dbReference type="GO" id="GO:0016836">
    <property type="term" value="F:hydro-lyase activity"/>
    <property type="evidence" value="ECO:0007669"/>
    <property type="project" value="InterPro"/>
</dbReference>
<accession>A0A7U6GHZ3</accession>
<evidence type="ECO:0000256" key="1">
    <source>
        <dbReference type="ARBA" id="ARBA00005254"/>
    </source>
</evidence>
<name>A0A7U6GHZ3_9GAMM</name>
<dbReference type="InterPro" id="IPR029045">
    <property type="entry name" value="ClpP/crotonase-like_dom_sf"/>
</dbReference>
<evidence type="ECO:0000313" key="3">
    <source>
        <dbReference type="Proteomes" id="UP000031631"/>
    </source>
</evidence>
<dbReference type="Proteomes" id="UP000031631">
    <property type="component" value="Chromosome"/>
</dbReference>
<dbReference type="OrthoDB" id="9802362at2"/>
<keyword evidence="3" id="KW-1185">Reference proteome</keyword>
<protein>
    <submittedName>
        <fullName evidence="2">DSF synthase</fullName>
    </submittedName>
</protein>
<dbReference type="EMBL" id="AP012273">
    <property type="protein sequence ID" value="BAO43981.1"/>
    <property type="molecule type" value="Genomic_DNA"/>
</dbReference>
<dbReference type="InterPro" id="IPR001753">
    <property type="entry name" value="Enoyl-CoA_hydra/iso"/>
</dbReference>
<dbReference type="Pfam" id="PF00378">
    <property type="entry name" value="ECH_1"/>
    <property type="match status" value="1"/>
</dbReference>
<dbReference type="NCBIfam" id="NF006452">
    <property type="entry name" value="PRK08788.1"/>
    <property type="match status" value="1"/>
</dbReference>
<reference evidence="2 3" key="1">
    <citation type="journal article" date="2014" name="PLoS ONE">
        <title>Physiological and genomic features of a novel sulfur-oxidizing gammaproteobacterium belonging to a previously uncultivated symbiotic lineage isolated from a hydrothermal vent.</title>
        <authorList>
            <person name="Nunoura T."/>
            <person name="Takaki Y."/>
            <person name="Kazama H."/>
            <person name="Kakuta J."/>
            <person name="Shimamura S."/>
            <person name="Makita H."/>
            <person name="Hirai M."/>
            <person name="Miyazaki M."/>
            <person name="Takai K."/>
        </authorList>
    </citation>
    <scope>NUCLEOTIDE SEQUENCE [LARGE SCALE GENOMIC DNA]</scope>
    <source>
        <strain evidence="2 3">Hiromi1</strain>
    </source>
</reference>
<dbReference type="CDD" id="cd06558">
    <property type="entry name" value="crotonase-like"/>
    <property type="match status" value="1"/>
</dbReference>
<dbReference type="KEGG" id="tbn:TBH_C1052"/>
<dbReference type="AlphaFoldDB" id="A0A7U6GHZ3"/>
<dbReference type="PANTHER" id="PTHR11941">
    <property type="entry name" value="ENOYL-COA HYDRATASE-RELATED"/>
    <property type="match status" value="1"/>
</dbReference>
<dbReference type="SUPFAM" id="SSF52096">
    <property type="entry name" value="ClpP/crotonase"/>
    <property type="match status" value="1"/>
</dbReference>
<gene>
    <name evidence="2" type="ORF">TBH_C1052</name>
</gene>
<dbReference type="Gene3D" id="6.20.390.30">
    <property type="match status" value="1"/>
</dbReference>